<dbReference type="Proteomes" id="UP001056384">
    <property type="component" value="Chromosome 12"/>
</dbReference>
<dbReference type="GO" id="GO:0006869">
    <property type="term" value="P:lipid transport"/>
    <property type="evidence" value="ECO:0007669"/>
    <property type="project" value="UniProtKB-UniRule"/>
</dbReference>
<dbReference type="GO" id="GO:0000938">
    <property type="term" value="C:GARP complex"/>
    <property type="evidence" value="ECO:0007669"/>
    <property type="project" value="UniProtKB-UniRule"/>
</dbReference>
<organism evidence="4 5">
    <name type="scientific">Septoria linicola</name>
    <dbReference type="NCBI Taxonomy" id="215465"/>
    <lineage>
        <taxon>Eukaryota</taxon>
        <taxon>Fungi</taxon>
        <taxon>Dikarya</taxon>
        <taxon>Ascomycota</taxon>
        <taxon>Pezizomycotina</taxon>
        <taxon>Dothideomycetes</taxon>
        <taxon>Dothideomycetidae</taxon>
        <taxon>Mycosphaerellales</taxon>
        <taxon>Mycosphaerellaceae</taxon>
        <taxon>Septoria</taxon>
    </lineage>
</organism>
<dbReference type="GO" id="GO:0042147">
    <property type="term" value="P:retrograde transport, endosome to Golgi"/>
    <property type="evidence" value="ECO:0007669"/>
    <property type="project" value="UniProtKB-UniRule"/>
</dbReference>
<feature type="region of interest" description="Disordered" evidence="3">
    <location>
        <begin position="55"/>
        <end position="81"/>
    </location>
</feature>
<proteinExistence type="inferred from homology"/>
<dbReference type="EMBL" id="CP099429">
    <property type="protein sequence ID" value="USW59157.1"/>
    <property type="molecule type" value="Genomic_DNA"/>
</dbReference>
<comment type="similarity">
    <text evidence="1 2">Belongs to the VPS51 family.</text>
</comment>
<gene>
    <name evidence="4" type="ORF">Slin15195_G124760</name>
</gene>
<comment type="subcellular location">
    <subcellularLocation>
        <location evidence="2">Golgi apparatus</location>
        <location evidence="2">trans-Golgi network</location>
    </subcellularLocation>
</comment>
<evidence type="ECO:0000256" key="1">
    <source>
        <dbReference type="ARBA" id="ARBA00006080"/>
    </source>
</evidence>
<comment type="subunit">
    <text evidence="2">Component of the Golgi-associated retrograde protein (GARP) complex.</text>
</comment>
<dbReference type="GO" id="GO:1990745">
    <property type="term" value="C:EARP complex"/>
    <property type="evidence" value="ECO:0007669"/>
    <property type="project" value="TreeGrafter"/>
</dbReference>
<dbReference type="Pfam" id="PF08700">
    <property type="entry name" value="VPS51_Exo84_N"/>
    <property type="match status" value="1"/>
</dbReference>
<dbReference type="GO" id="GO:0007030">
    <property type="term" value="P:Golgi organization"/>
    <property type="evidence" value="ECO:0007669"/>
    <property type="project" value="UniProtKB-UniRule"/>
</dbReference>
<dbReference type="GO" id="GO:0032456">
    <property type="term" value="P:endocytic recycling"/>
    <property type="evidence" value="ECO:0007669"/>
    <property type="project" value="TreeGrafter"/>
</dbReference>
<protein>
    <recommendedName>
        <fullName evidence="2">Vacuolar protein sorting-associated protein 51 homolog</fullName>
    </recommendedName>
</protein>
<evidence type="ECO:0000313" key="4">
    <source>
        <dbReference type="EMBL" id="USW59157.1"/>
    </source>
</evidence>
<evidence type="ECO:0000256" key="3">
    <source>
        <dbReference type="SAM" id="MobiDB-lite"/>
    </source>
</evidence>
<keyword evidence="5" id="KW-1185">Reference proteome</keyword>
<dbReference type="GO" id="GO:0016020">
    <property type="term" value="C:membrane"/>
    <property type="evidence" value="ECO:0007669"/>
    <property type="project" value="TreeGrafter"/>
</dbReference>
<feature type="compositionally biased region" description="Polar residues" evidence="3">
    <location>
        <begin position="8"/>
        <end position="33"/>
    </location>
</feature>
<accession>A0A9Q9B8B7</accession>
<reference evidence="4" key="1">
    <citation type="submission" date="2022-06" db="EMBL/GenBank/DDBJ databases">
        <title>Complete genome sequences of two strains of the flax pathogen Septoria linicola.</title>
        <authorList>
            <person name="Lapalu N."/>
            <person name="Simon A."/>
            <person name="Demenou B."/>
            <person name="Paumier D."/>
            <person name="Guillot M.-P."/>
            <person name="Gout L."/>
            <person name="Valade R."/>
        </authorList>
    </citation>
    <scope>NUCLEOTIDE SEQUENCE</scope>
    <source>
        <strain evidence="4">SE15195</strain>
    </source>
</reference>
<dbReference type="AlphaFoldDB" id="A0A9Q9B8B7"/>
<dbReference type="GO" id="GO:0015031">
    <property type="term" value="P:protein transport"/>
    <property type="evidence" value="ECO:0007669"/>
    <property type="project" value="UniProtKB-UniRule"/>
</dbReference>
<evidence type="ECO:0000313" key="5">
    <source>
        <dbReference type="Proteomes" id="UP001056384"/>
    </source>
</evidence>
<keyword evidence="2" id="KW-0333">Golgi apparatus</keyword>
<feature type="region of interest" description="Disordered" evidence="3">
    <location>
        <begin position="1"/>
        <end position="40"/>
    </location>
</feature>
<sequence>MSIASPRPSITLSSRRTSVDTVASTQSKTNSQAVERGSLRRNRTALRDYYNLKAAQSAENDPSTPITPTLGPDQESELDKPGFQPEQYVQNLLSSEDLYGVLRIEAGLVSDIRNLDGEKKALVYDNYSKLITATDTIRIMREKMDPMMPGTSTLGPAIGHIAETAAALKKEMRAADVGAEQTKLHEKRKQQELVRWVLGSAGRIEGLKRDHKDDEAEQEWQKVSSMLDKWTNVKGVQEVRKACLEALNADDDG</sequence>
<dbReference type="PANTHER" id="PTHR15954:SF4">
    <property type="entry name" value="VACUOLAR PROTEIN SORTING-ASSOCIATED PROTEIN 51 HOMOLOG"/>
    <property type="match status" value="1"/>
</dbReference>
<dbReference type="GO" id="GO:0048193">
    <property type="term" value="P:Golgi vesicle transport"/>
    <property type="evidence" value="ECO:0007669"/>
    <property type="project" value="TreeGrafter"/>
</dbReference>
<evidence type="ECO:0000256" key="2">
    <source>
        <dbReference type="RuleBase" id="RU368010"/>
    </source>
</evidence>
<feature type="compositionally biased region" description="Polar residues" evidence="3">
    <location>
        <begin position="57"/>
        <end position="67"/>
    </location>
</feature>
<dbReference type="GO" id="GO:0005829">
    <property type="term" value="C:cytosol"/>
    <property type="evidence" value="ECO:0007669"/>
    <property type="project" value="GOC"/>
</dbReference>
<keyword evidence="2" id="KW-0813">Transport</keyword>
<name>A0A9Q9B8B7_9PEZI</name>
<comment type="function">
    <text evidence="2">Acts as component of the GARP complex that is involved in retrograde transport from early and late endosomes to the trans-Golgi network (TGN).</text>
</comment>
<dbReference type="InterPro" id="IPR014812">
    <property type="entry name" value="Vps51"/>
</dbReference>
<keyword evidence="2" id="KW-0653">Protein transport</keyword>
<keyword evidence="2" id="KW-0445">Lipid transport</keyword>
<dbReference type="PANTHER" id="PTHR15954">
    <property type="entry name" value="VACUOLAR PROTEIN SORTING-ASSOCIATED PROTEIN 51 HOMOLOG"/>
    <property type="match status" value="1"/>
</dbReference>